<keyword evidence="6 9" id="KW-0418">Kinase</keyword>
<dbReference type="CDD" id="cd24011">
    <property type="entry name" value="ASKHA_NBD_BK"/>
    <property type="match status" value="1"/>
</dbReference>
<dbReference type="InterPro" id="IPR011245">
    <property type="entry name" value="Butyrate_kin"/>
</dbReference>
<comment type="catalytic activity">
    <reaction evidence="8 9">
        <text>butanoate + ATP = butanoyl phosphate + ADP</text>
        <dbReference type="Rhea" id="RHEA:13585"/>
        <dbReference type="ChEBI" id="CHEBI:17968"/>
        <dbReference type="ChEBI" id="CHEBI:30616"/>
        <dbReference type="ChEBI" id="CHEBI:58079"/>
        <dbReference type="ChEBI" id="CHEBI:456216"/>
        <dbReference type="EC" id="2.7.2.7"/>
    </reaction>
</comment>
<dbReference type="InterPro" id="IPR000890">
    <property type="entry name" value="Aliphatic_acid_kin_short-chain"/>
</dbReference>
<proteinExistence type="inferred from homology"/>
<dbReference type="HAMAP" id="MF_00542">
    <property type="entry name" value="Butyrate_kinase"/>
    <property type="match status" value="1"/>
</dbReference>
<comment type="similarity">
    <text evidence="2 9 10">Belongs to the acetokinase family.</text>
</comment>
<keyword evidence="4 9" id="KW-0808">Transferase</keyword>
<dbReference type="EMBL" id="CP129113">
    <property type="protein sequence ID" value="WLV23511.1"/>
    <property type="molecule type" value="Genomic_DNA"/>
</dbReference>
<dbReference type="NCBIfam" id="NF002834">
    <property type="entry name" value="PRK03011.1-5"/>
    <property type="match status" value="1"/>
</dbReference>
<evidence type="ECO:0000313" key="12">
    <source>
        <dbReference type="Proteomes" id="UP001180087"/>
    </source>
</evidence>
<dbReference type="InterPro" id="IPR023865">
    <property type="entry name" value="Aliphatic_acid_kinase_CS"/>
</dbReference>
<evidence type="ECO:0000256" key="10">
    <source>
        <dbReference type="RuleBase" id="RU003835"/>
    </source>
</evidence>
<dbReference type="Proteomes" id="UP001180087">
    <property type="component" value="Chromosome"/>
</dbReference>
<evidence type="ECO:0000256" key="3">
    <source>
        <dbReference type="ARBA" id="ARBA00022490"/>
    </source>
</evidence>
<gene>
    <name evidence="9 11" type="primary">buk</name>
    <name evidence="11" type="ORF">QR721_07540</name>
</gene>
<dbReference type="EC" id="2.7.2.7" evidence="9"/>
<organism evidence="11 12">
    <name type="scientific">Aciduricibacillus chroicocephali</name>
    <dbReference type="NCBI Taxonomy" id="3054939"/>
    <lineage>
        <taxon>Bacteria</taxon>
        <taxon>Bacillati</taxon>
        <taxon>Bacillota</taxon>
        <taxon>Bacilli</taxon>
        <taxon>Bacillales</taxon>
        <taxon>Bacillaceae</taxon>
        <taxon>Aciduricibacillus</taxon>
    </lineage>
</organism>
<reference evidence="11" key="1">
    <citation type="submission" date="2023-06" db="EMBL/GenBank/DDBJ databases">
        <title>A Treasure from Seagulls: Isolation and Description of Aciduricobacillus qingdaonensis gen. nov., sp. nov., a Rare Obligately Uric Acid-utilizing Member in the Family Bacillaceae.</title>
        <authorList>
            <person name="Liu W."/>
            <person name="Wang B."/>
        </authorList>
    </citation>
    <scope>NUCLEOTIDE SEQUENCE</scope>
    <source>
        <strain evidence="11">44XB</strain>
    </source>
</reference>
<evidence type="ECO:0000256" key="7">
    <source>
        <dbReference type="ARBA" id="ARBA00022840"/>
    </source>
</evidence>
<evidence type="ECO:0000256" key="5">
    <source>
        <dbReference type="ARBA" id="ARBA00022741"/>
    </source>
</evidence>
<dbReference type="PIRSF" id="PIRSF036458">
    <property type="entry name" value="Butyrate_kin"/>
    <property type="match status" value="1"/>
</dbReference>
<dbReference type="PANTHER" id="PTHR21060">
    <property type="entry name" value="ACETATE KINASE"/>
    <property type="match status" value="1"/>
</dbReference>
<dbReference type="Pfam" id="PF00871">
    <property type="entry name" value="Acetate_kinase"/>
    <property type="match status" value="1"/>
</dbReference>
<accession>A0ABY9KRS0</accession>
<evidence type="ECO:0000256" key="6">
    <source>
        <dbReference type="ARBA" id="ARBA00022777"/>
    </source>
</evidence>
<evidence type="ECO:0000313" key="11">
    <source>
        <dbReference type="EMBL" id="WLV23511.1"/>
    </source>
</evidence>
<dbReference type="Gene3D" id="3.30.420.40">
    <property type="match status" value="2"/>
</dbReference>
<dbReference type="InterPro" id="IPR043129">
    <property type="entry name" value="ATPase_NBD"/>
</dbReference>
<keyword evidence="7 9" id="KW-0067">ATP-binding</keyword>
<sequence>MQRILAINPKGKSTEAALFENESCLVSAEICHSSLGEDVEKQTQQRKQDLLEKFFSMGLNISKCTAIVGRGGILRPLEGGTYCVNEHMKEDLRDGFAAGHASAIGGWLAESIANDYGIPAYIVDPVTVDELADVARMTGIPEIKRKSVFHALSHKAAARKAANMRNIPYEEGNFIVLHLGGGISIGAHKAGCVIDVNNSLDGEGPLAPERAGTLPAGDMIALCYSGDFTETDLKRKISTLGGLTAHLGTGNLDEVERRIEEGDDLADKLLDAMVYQSAKEIGAMAAALRGEVQAIVLTGRLNDQSLFVQRLLGPIAWIADVFVFPGENILESLASGAFRVLTGLEEAKNY</sequence>
<protein>
    <recommendedName>
        <fullName evidence="9">Probable butyrate kinase</fullName>
        <shortName evidence="9">BK</shortName>
        <ecNumber evidence="9">2.7.2.7</ecNumber>
    </recommendedName>
    <alternativeName>
        <fullName evidence="9">Branched-chain carboxylic acid kinase</fullName>
    </alternativeName>
</protein>
<evidence type="ECO:0000256" key="9">
    <source>
        <dbReference type="HAMAP-Rule" id="MF_00542"/>
    </source>
</evidence>
<evidence type="ECO:0000256" key="1">
    <source>
        <dbReference type="ARBA" id="ARBA00004496"/>
    </source>
</evidence>
<keyword evidence="12" id="KW-1185">Reference proteome</keyword>
<evidence type="ECO:0000256" key="4">
    <source>
        <dbReference type="ARBA" id="ARBA00022679"/>
    </source>
</evidence>
<comment type="subcellular location">
    <subcellularLocation>
        <location evidence="1 9">Cytoplasm</location>
    </subcellularLocation>
</comment>
<dbReference type="PRINTS" id="PR00471">
    <property type="entry name" value="ACETATEKNASE"/>
</dbReference>
<dbReference type="GO" id="GO:0047761">
    <property type="term" value="F:butyrate kinase activity"/>
    <property type="evidence" value="ECO:0007669"/>
    <property type="project" value="UniProtKB-EC"/>
</dbReference>
<dbReference type="RefSeq" id="WP_348025581.1">
    <property type="nucleotide sequence ID" value="NZ_CP129113.1"/>
</dbReference>
<dbReference type="PANTHER" id="PTHR21060:SF3">
    <property type="entry name" value="BUTYRATE KINASE 2-RELATED"/>
    <property type="match status" value="1"/>
</dbReference>
<dbReference type="NCBIfam" id="TIGR02707">
    <property type="entry name" value="butyr_kinase"/>
    <property type="match status" value="1"/>
</dbReference>
<keyword evidence="3 9" id="KW-0963">Cytoplasm</keyword>
<dbReference type="PROSITE" id="PS01076">
    <property type="entry name" value="ACETATE_KINASE_2"/>
    <property type="match status" value="1"/>
</dbReference>
<dbReference type="SUPFAM" id="SSF53067">
    <property type="entry name" value="Actin-like ATPase domain"/>
    <property type="match status" value="2"/>
</dbReference>
<evidence type="ECO:0000256" key="2">
    <source>
        <dbReference type="ARBA" id="ARBA00008748"/>
    </source>
</evidence>
<name>A0ABY9KRS0_9BACI</name>
<keyword evidence="5 9" id="KW-0547">Nucleotide-binding</keyword>
<evidence type="ECO:0000256" key="8">
    <source>
        <dbReference type="ARBA" id="ARBA00048596"/>
    </source>
</evidence>